<keyword evidence="5" id="KW-0862">Zinc</keyword>
<comment type="cofactor">
    <cofactor evidence="1">
        <name>Zn(2+)</name>
        <dbReference type="ChEBI" id="CHEBI:29105"/>
    </cofactor>
</comment>
<dbReference type="EMBL" id="RCTF01000002">
    <property type="protein sequence ID" value="RLP81117.1"/>
    <property type="molecule type" value="Genomic_DNA"/>
</dbReference>
<dbReference type="SMART" id="SM00849">
    <property type="entry name" value="Lactamase_B"/>
    <property type="match status" value="1"/>
</dbReference>
<evidence type="ECO:0000256" key="5">
    <source>
        <dbReference type="ARBA" id="ARBA00022833"/>
    </source>
</evidence>
<evidence type="ECO:0000313" key="7">
    <source>
        <dbReference type="EMBL" id="RLP81117.1"/>
    </source>
</evidence>
<dbReference type="GO" id="GO:0016787">
    <property type="term" value="F:hydrolase activity"/>
    <property type="evidence" value="ECO:0007669"/>
    <property type="project" value="UniProtKB-KW"/>
</dbReference>
<evidence type="ECO:0000256" key="2">
    <source>
        <dbReference type="ARBA" id="ARBA00007749"/>
    </source>
</evidence>
<dbReference type="CDD" id="cd07729">
    <property type="entry name" value="AHL_lactonase_MBL-fold"/>
    <property type="match status" value="1"/>
</dbReference>
<evidence type="ECO:0000313" key="8">
    <source>
        <dbReference type="Proteomes" id="UP000269692"/>
    </source>
</evidence>
<dbReference type="AlphaFoldDB" id="A0A3L7ALG6"/>
<organism evidence="7 8">
    <name type="scientific">Xanthobacter tagetidis</name>
    <dbReference type="NCBI Taxonomy" id="60216"/>
    <lineage>
        <taxon>Bacteria</taxon>
        <taxon>Pseudomonadati</taxon>
        <taxon>Pseudomonadota</taxon>
        <taxon>Alphaproteobacteria</taxon>
        <taxon>Hyphomicrobiales</taxon>
        <taxon>Xanthobacteraceae</taxon>
        <taxon>Xanthobacter</taxon>
    </lineage>
</organism>
<gene>
    <name evidence="7" type="ORF">D9R14_03745</name>
</gene>
<dbReference type="GO" id="GO:0046872">
    <property type="term" value="F:metal ion binding"/>
    <property type="evidence" value="ECO:0007669"/>
    <property type="project" value="UniProtKB-KW"/>
</dbReference>
<dbReference type="InterPro" id="IPR036866">
    <property type="entry name" value="RibonucZ/Hydroxyglut_hydro"/>
</dbReference>
<dbReference type="OrthoDB" id="9773738at2"/>
<dbReference type="PANTHER" id="PTHR42978:SF2">
    <property type="entry name" value="102 KBASES UNSTABLE REGION: FROM 1 TO 119443"/>
    <property type="match status" value="1"/>
</dbReference>
<comment type="caution">
    <text evidence="7">The sequence shown here is derived from an EMBL/GenBank/DDBJ whole genome shotgun (WGS) entry which is preliminary data.</text>
</comment>
<name>A0A3L7ALG6_9HYPH</name>
<dbReference type="Proteomes" id="UP000269692">
    <property type="component" value="Unassembled WGS sequence"/>
</dbReference>
<evidence type="ECO:0000259" key="6">
    <source>
        <dbReference type="SMART" id="SM00849"/>
    </source>
</evidence>
<feature type="domain" description="Metallo-beta-lactamase" evidence="6">
    <location>
        <begin position="31"/>
        <end position="237"/>
    </location>
</feature>
<evidence type="ECO:0000256" key="3">
    <source>
        <dbReference type="ARBA" id="ARBA00022723"/>
    </source>
</evidence>
<evidence type="ECO:0000256" key="4">
    <source>
        <dbReference type="ARBA" id="ARBA00022801"/>
    </source>
</evidence>
<keyword evidence="3" id="KW-0479">Metal-binding</keyword>
<reference evidence="7 8" key="1">
    <citation type="submission" date="2018-10" db="EMBL/GenBank/DDBJ databases">
        <title>Xanthobacter tagetidis genome sequencing and assembly.</title>
        <authorList>
            <person name="Maclea K.S."/>
            <person name="Goen A.E."/>
            <person name="Fatima S.A."/>
        </authorList>
    </citation>
    <scope>NUCLEOTIDE SEQUENCE [LARGE SCALE GENOMIC DNA]</scope>
    <source>
        <strain evidence="7 8">ATCC 700314</strain>
    </source>
</reference>
<dbReference type="InterPro" id="IPR051013">
    <property type="entry name" value="MBL_superfamily_lactonases"/>
</dbReference>
<keyword evidence="8" id="KW-1185">Reference proteome</keyword>
<dbReference type="RefSeq" id="WP_121621969.1">
    <property type="nucleotide sequence ID" value="NZ_JACIIW010000003.1"/>
</dbReference>
<comment type="similarity">
    <text evidence="2">Belongs to the metallo-beta-lactamase superfamily.</text>
</comment>
<protein>
    <submittedName>
        <fullName evidence="7">N-acyl homoserine lactonase family protein</fullName>
    </submittedName>
</protein>
<dbReference type="Gene3D" id="3.60.15.10">
    <property type="entry name" value="Ribonuclease Z/Hydroxyacylglutathione hydrolase-like"/>
    <property type="match status" value="1"/>
</dbReference>
<dbReference type="InterPro" id="IPR001279">
    <property type="entry name" value="Metallo-B-lactamas"/>
</dbReference>
<dbReference type="PANTHER" id="PTHR42978">
    <property type="entry name" value="QUORUM-QUENCHING LACTONASE YTNP-RELATED-RELATED"/>
    <property type="match status" value="1"/>
</dbReference>
<dbReference type="Pfam" id="PF00753">
    <property type="entry name" value="Lactamase_B"/>
    <property type="match status" value="1"/>
</dbReference>
<evidence type="ECO:0000256" key="1">
    <source>
        <dbReference type="ARBA" id="ARBA00001947"/>
    </source>
</evidence>
<proteinExistence type="inferred from homology"/>
<sequence>MKMNVLDGGRVRMRRRIFVPDAAKEEQIEMPVISTLFRHPKGNVLFDTGCHPSVETDADARWGGLARLMTPIAAPGTSVVAALAQVGFQPDDIDIVVNSHLHPDHCGCNCFFRKAEFFCHAAELQAAEAEGADAQGYRRVEWDLPMRLNPLAGSHDLFGDGRLVTVPLPGHTPGCMGLRAELSGDGVFLLASDAVTLKRNLDRDEVPMNAWDRAQLLASYETVRAEEARGATVICGHDDAQWQTLRTGAEGYA</sequence>
<accession>A0A3L7ALG6</accession>
<keyword evidence="4" id="KW-0378">Hydrolase</keyword>
<dbReference type="SUPFAM" id="SSF56281">
    <property type="entry name" value="Metallo-hydrolase/oxidoreductase"/>
    <property type="match status" value="1"/>
</dbReference>